<comment type="caution">
    <text evidence="3">The sequence shown here is derived from an EMBL/GenBank/DDBJ whole genome shotgun (WGS) entry which is preliminary data.</text>
</comment>
<feature type="domain" description="Xaa-Pro dipeptidyl-peptidase C-terminal" evidence="2">
    <location>
        <begin position="283"/>
        <end position="518"/>
    </location>
</feature>
<gene>
    <name evidence="3" type="ORF">CRHIZ90672A_00007828</name>
</gene>
<dbReference type="InterPro" id="IPR000383">
    <property type="entry name" value="Xaa-Pro-like_dom"/>
</dbReference>
<dbReference type="PANTHER" id="PTHR43056">
    <property type="entry name" value="PEPTIDASE S9 PROLYL OLIGOPEPTIDASE"/>
    <property type="match status" value="1"/>
</dbReference>
<dbReference type="SUPFAM" id="SSF53474">
    <property type="entry name" value="alpha/beta-Hydrolases"/>
    <property type="match status" value="1"/>
</dbReference>
<proteinExistence type="predicted"/>
<dbReference type="Gene3D" id="2.60.120.260">
    <property type="entry name" value="Galactose-binding domain-like"/>
    <property type="match status" value="1"/>
</dbReference>
<dbReference type="Pfam" id="PF08530">
    <property type="entry name" value="PepX_C"/>
    <property type="match status" value="1"/>
</dbReference>
<dbReference type="Proteomes" id="UP000696573">
    <property type="component" value="Unassembled WGS sequence"/>
</dbReference>
<accession>A0A9N9YE19</accession>
<dbReference type="OrthoDB" id="2578740at2759"/>
<evidence type="ECO:0000259" key="2">
    <source>
        <dbReference type="SMART" id="SM00939"/>
    </source>
</evidence>
<keyword evidence="1" id="KW-0378">Hydrolase</keyword>
<dbReference type="InterPro" id="IPR013736">
    <property type="entry name" value="Xaa-Pro_dipept_C"/>
</dbReference>
<sequence length="525" mass="59378">MKEAGMMALQADMTLETDVKIRMRDGVHLYADIYRPVDENIEYPAILSWSPYGKHLNMNTMLASMPGRVGLHKSETSGFEDFEGLDPAFYVPKGYAVFNVDIRGSWRSEGDLYFWGRQEQIDGYDTIEHLASLPWCNGKVGMAGNSWLAISQWFIAAGKPPHLAAIAPWEGLTDAYRDQHRRGGMANRTMPSSLGLLVPGNGLMEEAGRMAACNPTWSEYWEDKKVDLAKITVPAYVVASYTSKIHVSGSFRGFRNISSREKWLRVHPYQEWYDFIGEQADLLRFFDYFLKGKENGWQSTPTVRSMDSYPPPKTLRRKYYLNASSGTAEEVNHPQPASCSYRAAVKGEANFENVFRHPTTLAGYPTVRLCMHCEEHDDMDVFVLIRKLDRYGNVVEQVKFPTATRLEDMPKINTARHQGPSGMLRNSHRAMEPSTECAPGEIFHPHITEDKVSPGSIVALEFNTWPIGMFYEAGEGLRLSIGGRDLSYAELDILPGERNCNRGAHVIHTGGEHESWNDLPFVEWD</sequence>
<keyword evidence="4" id="KW-1185">Reference proteome</keyword>
<dbReference type="SMART" id="SM00939">
    <property type="entry name" value="PepX_C"/>
    <property type="match status" value="1"/>
</dbReference>
<reference evidence="3" key="1">
    <citation type="submission" date="2021-10" db="EMBL/GenBank/DDBJ databases">
        <authorList>
            <person name="Piombo E."/>
        </authorList>
    </citation>
    <scope>NUCLEOTIDE SEQUENCE</scope>
</reference>
<dbReference type="Pfam" id="PF02129">
    <property type="entry name" value="Peptidase_S15"/>
    <property type="match status" value="1"/>
</dbReference>
<evidence type="ECO:0000313" key="3">
    <source>
        <dbReference type="EMBL" id="CAH0015637.1"/>
    </source>
</evidence>
<dbReference type="InterPro" id="IPR029058">
    <property type="entry name" value="AB_hydrolase_fold"/>
</dbReference>
<dbReference type="PANTHER" id="PTHR43056:SF10">
    <property type="entry name" value="COCE_NOND FAMILY, PUTATIVE (AFU_ORTHOLOGUE AFUA_7G00600)-RELATED"/>
    <property type="match status" value="1"/>
</dbReference>
<dbReference type="GO" id="GO:0008239">
    <property type="term" value="F:dipeptidyl-peptidase activity"/>
    <property type="evidence" value="ECO:0007669"/>
    <property type="project" value="InterPro"/>
</dbReference>
<evidence type="ECO:0000256" key="1">
    <source>
        <dbReference type="ARBA" id="ARBA00022801"/>
    </source>
</evidence>
<dbReference type="Gene3D" id="1.10.3020.20">
    <property type="match status" value="1"/>
</dbReference>
<dbReference type="InterPro" id="IPR005674">
    <property type="entry name" value="CocE/Ser_esterase"/>
</dbReference>
<dbReference type="Gene3D" id="3.40.50.1820">
    <property type="entry name" value="alpha/beta hydrolase"/>
    <property type="match status" value="1"/>
</dbReference>
<protein>
    <recommendedName>
        <fullName evidence="2">Xaa-Pro dipeptidyl-peptidase C-terminal domain-containing protein</fullName>
    </recommendedName>
</protein>
<dbReference type="SUPFAM" id="SSF49785">
    <property type="entry name" value="Galactose-binding domain-like"/>
    <property type="match status" value="1"/>
</dbReference>
<dbReference type="NCBIfam" id="TIGR00976">
    <property type="entry name" value="CocE_NonD"/>
    <property type="match status" value="1"/>
</dbReference>
<dbReference type="EMBL" id="CABFNQ020000451">
    <property type="protein sequence ID" value="CAH0015637.1"/>
    <property type="molecule type" value="Genomic_DNA"/>
</dbReference>
<evidence type="ECO:0000313" key="4">
    <source>
        <dbReference type="Proteomes" id="UP000696573"/>
    </source>
</evidence>
<name>A0A9N9YE19_9HYPO</name>
<organism evidence="3 4">
    <name type="scientific">Clonostachys rhizophaga</name>
    <dbReference type="NCBI Taxonomy" id="160324"/>
    <lineage>
        <taxon>Eukaryota</taxon>
        <taxon>Fungi</taxon>
        <taxon>Dikarya</taxon>
        <taxon>Ascomycota</taxon>
        <taxon>Pezizomycotina</taxon>
        <taxon>Sordariomycetes</taxon>
        <taxon>Hypocreomycetidae</taxon>
        <taxon>Hypocreales</taxon>
        <taxon>Bionectriaceae</taxon>
        <taxon>Clonostachys</taxon>
    </lineage>
</organism>
<dbReference type="InterPro" id="IPR008979">
    <property type="entry name" value="Galactose-bd-like_sf"/>
</dbReference>
<dbReference type="AlphaFoldDB" id="A0A9N9YE19"/>
<dbReference type="InterPro" id="IPR050585">
    <property type="entry name" value="Xaa-Pro_dipeptidyl-ppase/CocE"/>
</dbReference>